<reference evidence="1 2" key="1">
    <citation type="submission" date="2020-04" db="EMBL/GenBank/DDBJ databases">
        <title>Thalassotalea sp. M1531, isolated from the surface of marine red alga.</title>
        <authorList>
            <person name="Pang L."/>
            <person name="Lu D.-C."/>
        </authorList>
    </citation>
    <scope>NUCLEOTIDE SEQUENCE [LARGE SCALE GENOMIC DNA]</scope>
    <source>
        <strain evidence="1 2">M1531</strain>
    </source>
</reference>
<proteinExistence type="predicted"/>
<name>A0A7Y0LFF5_9GAMM</name>
<evidence type="ECO:0000313" key="1">
    <source>
        <dbReference type="EMBL" id="NMP33461.1"/>
    </source>
</evidence>
<evidence type="ECO:0000313" key="2">
    <source>
        <dbReference type="Proteomes" id="UP000568664"/>
    </source>
</evidence>
<sequence length="120" mass="13532">MANANDKDTLTIDRFVSNNLEFSFPNDKGYKPKSSDFDLINYVVMSNEYGERWAVLTLTNLSSGNRVLERDHIMATFADGEVKSPLNLKLDFEGKETQSITVSFGKSKFPILSIKAETEK</sequence>
<protein>
    <submittedName>
        <fullName evidence="1">Uncharacterized protein</fullName>
    </submittedName>
</protein>
<dbReference type="Proteomes" id="UP000568664">
    <property type="component" value="Unassembled WGS sequence"/>
</dbReference>
<gene>
    <name evidence="1" type="ORF">HII17_18090</name>
</gene>
<accession>A0A7Y0LFF5</accession>
<dbReference type="EMBL" id="JABBXH010000009">
    <property type="protein sequence ID" value="NMP33461.1"/>
    <property type="molecule type" value="Genomic_DNA"/>
</dbReference>
<organism evidence="1 2">
    <name type="scientific">Thalassotalea algicola</name>
    <dbReference type="NCBI Taxonomy" id="2716224"/>
    <lineage>
        <taxon>Bacteria</taxon>
        <taxon>Pseudomonadati</taxon>
        <taxon>Pseudomonadota</taxon>
        <taxon>Gammaproteobacteria</taxon>
        <taxon>Alteromonadales</taxon>
        <taxon>Colwelliaceae</taxon>
        <taxon>Thalassotalea</taxon>
    </lineage>
</organism>
<keyword evidence="2" id="KW-1185">Reference proteome</keyword>
<comment type="caution">
    <text evidence="1">The sequence shown here is derived from an EMBL/GenBank/DDBJ whole genome shotgun (WGS) entry which is preliminary data.</text>
</comment>
<dbReference type="AlphaFoldDB" id="A0A7Y0LFF5"/>